<gene>
    <name evidence="1" type="ORF">O181_047091</name>
</gene>
<accession>A0A9Q3DN59</accession>
<reference evidence="1" key="1">
    <citation type="submission" date="2021-03" db="EMBL/GenBank/DDBJ databases">
        <title>Draft genome sequence of rust myrtle Austropuccinia psidii MF-1, a brazilian biotype.</title>
        <authorList>
            <person name="Quecine M.C."/>
            <person name="Pachon D.M.R."/>
            <person name="Bonatelli M.L."/>
            <person name="Correr F.H."/>
            <person name="Franceschini L.M."/>
            <person name="Leite T.F."/>
            <person name="Margarido G.R.A."/>
            <person name="Almeida C.A."/>
            <person name="Ferrarezi J.A."/>
            <person name="Labate C.A."/>
        </authorList>
    </citation>
    <scope>NUCLEOTIDE SEQUENCE</scope>
    <source>
        <strain evidence="1">MF-1</strain>
    </source>
</reference>
<protein>
    <submittedName>
        <fullName evidence="1">Uncharacterized protein</fullName>
    </submittedName>
</protein>
<dbReference type="Proteomes" id="UP000765509">
    <property type="component" value="Unassembled WGS sequence"/>
</dbReference>
<evidence type="ECO:0000313" key="1">
    <source>
        <dbReference type="EMBL" id="MBW0507376.1"/>
    </source>
</evidence>
<proteinExistence type="predicted"/>
<dbReference type="EMBL" id="AVOT02019668">
    <property type="protein sequence ID" value="MBW0507376.1"/>
    <property type="molecule type" value="Genomic_DNA"/>
</dbReference>
<organism evidence="1 2">
    <name type="scientific">Austropuccinia psidii MF-1</name>
    <dbReference type="NCBI Taxonomy" id="1389203"/>
    <lineage>
        <taxon>Eukaryota</taxon>
        <taxon>Fungi</taxon>
        <taxon>Dikarya</taxon>
        <taxon>Basidiomycota</taxon>
        <taxon>Pucciniomycotina</taxon>
        <taxon>Pucciniomycetes</taxon>
        <taxon>Pucciniales</taxon>
        <taxon>Sphaerophragmiaceae</taxon>
        <taxon>Austropuccinia</taxon>
    </lineage>
</organism>
<evidence type="ECO:0000313" key="2">
    <source>
        <dbReference type="Proteomes" id="UP000765509"/>
    </source>
</evidence>
<sequence>MLIRKIVLSNKLIEAQISPELTLEMKENLIEMLFQYREAFFSDNEPLEAIKGHELDIILNVERPYPPLLRIPAYPASPRSREEL</sequence>
<dbReference type="AlphaFoldDB" id="A0A9Q3DN59"/>
<comment type="caution">
    <text evidence="1">The sequence shown here is derived from an EMBL/GenBank/DDBJ whole genome shotgun (WGS) entry which is preliminary data.</text>
</comment>
<name>A0A9Q3DN59_9BASI</name>
<keyword evidence="2" id="KW-1185">Reference proteome</keyword>